<organism evidence="2 3">
    <name type="scientific">Streptomyces hyderabadensis</name>
    <dbReference type="NCBI Taxonomy" id="598549"/>
    <lineage>
        <taxon>Bacteria</taxon>
        <taxon>Bacillati</taxon>
        <taxon>Actinomycetota</taxon>
        <taxon>Actinomycetes</taxon>
        <taxon>Kitasatosporales</taxon>
        <taxon>Streptomycetaceae</taxon>
        <taxon>Streptomyces</taxon>
    </lineage>
</organism>
<dbReference type="RefSeq" id="WP_226027439.1">
    <property type="nucleotide sequence ID" value="NZ_BAABIV010000009.1"/>
</dbReference>
<keyword evidence="3" id="KW-1185">Reference proteome</keyword>
<accession>A0ABP9HZL1</accession>
<name>A0ABP9HZL1_9ACTN</name>
<evidence type="ECO:0000256" key="1">
    <source>
        <dbReference type="SAM" id="MobiDB-lite"/>
    </source>
</evidence>
<dbReference type="Proteomes" id="UP001500610">
    <property type="component" value="Unassembled WGS sequence"/>
</dbReference>
<reference evidence="3" key="1">
    <citation type="journal article" date="2019" name="Int. J. Syst. Evol. Microbiol.">
        <title>The Global Catalogue of Microorganisms (GCM) 10K type strain sequencing project: providing services to taxonomists for standard genome sequencing and annotation.</title>
        <authorList>
            <consortium name="The Broad Institute Genomics Platform"/>
            <consortium name="The Broad Institute Genome Sequencing Center for Infectious Disease"/>
            <person name="Wu L."/>
            <person name="Ma J."/>
        </authorList>
    </citation>
    <scope>NUCLEOTIDE SEQUENCE [LARGE SCALE GENOMIC DNA]</scope>
    <source>
        <strain evidence="3">JCM 17657</strain>
    </source>
</reference>
<evidence type="ECO:0000313" key="2">
    <source>
        <dbReference type="EMBL" id="GAA4983054.1"/>
    </source>
</evidence>
<gene>
    <name evidence="2" type="ORF">GCM10023257_22140</name>
</gene>
<feature type="compositionally biased region" description="Basic and acidic residues" evidence="1">
    <location>
        <begin position="1"/>
        <end position="11"/>
    </location>
</feature>
<feature type="region of interest" description="Disordered" evidence="1">
    <location>
        <begin position="1"/>
        <end position="24"/>
    </location>
</feature>
<proteinExistence type="predicted"/>
<feature type="region of interest" description="Disordered" evidence="1">
    <location>
        <begin position="287"/>
        <end position="309"/>
    </location>
</feature>
<comment type="caution">
    <text evidence="2">The sequence shown here is derived from an EMBL/GenBank/DDBJ whole genome shotgun (WGS) entry which is preliminary data.</text>
</comment>
<evidence type="ECO:0000313" key="3">
    <source>
        <dbReference type="Proteomes" id="UP001500610"/>
    </source>
</evidence>
<feature type="compositionally biased region" description="Low complexity" evidence="1">
    <location>
        <begin position="299"/>
        <end position="309"/>
    </location>
</feature>
<sequence length="309" mass="33526">MRAQDQTDRIDPSAAKVPLTRTAARTSQESTVARMAHAMQSSAGNQAMAHAVSHSRTPVQRTVANVMEDMTEEQLRQLLPSYNVDPADVDAIVAKFHARRNTPLAPTSVQDLLRMAMPAKYPREEVEKGIKKNLTDSAPSRRVAASTVITLHRGDTRSKEEVEAAGGFFGWGPVTVEHARSLATAWQAKNAAQRRDWFQDWKRETATKKDDLPYVATGGEAQKGGYQYTLNVPLQLVGGETTPGMLNPTLWADKADLSQASVLALESRGEYVFITGVPLKYISGLKPPVPQKPDSVNTAAAAAAGPPQT</sequence>
<dbReference type="EMBL" id="BAABIV010000009">
    <property type="protein sequence ID" value="GAA4983054.1"/>
    <property type="molecule type" value="Genomic_DNA"/>
</dbReference>
<protein>
    <submittedName>
        <fullName evidence="2">Uncharacterized protein</fullName>
    </submittedName>
</protein>